<feature type="transmembrane region" description="Helical" evidence="7">
    <location>
        <begin position="65"/>
        <end position="86"/>
    </location>
</feature>
<sequence>MSRHAAFVEEPRVIDEEKFQTPDHAEYDGGSIAPTGTRRTDSEKSLHSEAGLVHKRETSKATRKLLLKMDLCILPFAVLLYLSAYLDRGNLANARLQGLQEEVLDGSDTNYSIALSCFFVTYIACSIPGTLLAKAINPSYSIAFGAITWSIAATCQAAAVNRGGIFACRLFVGIGEAMFGQAMAFHLSLWYTKKDLAKRIGLFISAGALSGAFGGLIAFGVNSMKHTKIEPWRILFLIEGCPSLLLAICVALFMPSRPESSRLLNEDERTLCLTRLNEENTMETGTGIDWRGVRRTFTDPKAYVISMGYSCLNLGLGSVGGFLPTIIKGLGYTNAQANQAQLFTVPPYAVALVFMLILTSLSDRHQTRGIPAAVVFGIGITGWAILLAVNAHAPSSSELHARYFGCICVVTAGYTNIPLVMSWVSGNSPNQSQRAAALGMLNTLGQCLSLAAAFLFPSNEKPQFRKGCIVNVAFQCFGLLIMLGMTAFLRWQNKQRDEKEGGRPAKGSHLETFDKFDLAPGFRYVP</sequence>
<feature type="transmembrane region" description="Helical" evidence="7">
    <location>
        <begin position="111"/>
        <end position="133"/>
    </location>
</feature>
<dbReference type="EMBL" id="JAODAN010000001">
    <property type="protein sequence ID" value="KAK1927987.1"/>
    <property type="molecule type" value="Genomic_DNA"/>
</dbReference>
<feature type="transmembrane region" description="Helical" evidence="7">
    <location>
        <begin position="171"/>
        <end position="190"/>
    </location>
</feature>
<feature type="compositionally biased region" description="Basic and acidic residues" evidence="6">
    <location>
        <begin position="18"/>
        <end position="27"/>
    </location>
</feature>
<evidence type="ECO:0000259" key="8">
    <source>
        <dbReference type="PROSITE" id="PS50850"/>
    </source>
</evidence>
<feature type="domain" description="Major facilitator superfamily (MFS) profile" evidence="8">
    <location>
        <begin position="73"/>
        <end position="496"/>
    </location>
</feature>
<proteinExistence type="predicted"/>
<accession>A0AAD9FXT9</accession>
<evidence type="ECO:0000256" key="1">
    <source>
        <dbReference type="ARBA" id="ARBA00004141"/>
    </source>
</evidence>
<evidence type="ECO:0000313" key="10">
    <source>
        <dbReference type="Proteomes" id="UP001182556"/>
    </source>
</evidence>
<keyword evidence="5 7" id="KW-0472">Membrane</keyword>
<dbReference type="InterPro" id="IPR011701">
    <property type="entry name" value="MFS"/>
</dbReference>
<keyword evidence="3 7" id="KW-0812">Transmembrane</keyword>
<dbReference type="Gene3D" id="1.20.1250.20">
    <property type="entry name" value="MFS general substrate transporter like domains"/>
    <property type="match status" value="2"/>
</dbReference>
<dbReference type="InterPro" id="IPR020846">
    <property type="entry name" value="MFS_dom"/>
</dbReference>
<feature type="transmembrane region" description="Helical" evidence="7">
    <location>
        <begin position="469"/>
        <end position="489"/>
    </location>
</feature>
<dbReference type="InterPro" id="IPR036259">
    <property type="entry name" value="MFS_trans_sf"/>
</dbReference>
<dbReference type="PANTHER" id="PTHR43791">
    <property type="entry name" value="PERMEASE-RELATED"/>
    <property type="match status" value="1"/>
</dbReference>
<feature type="transmembrane region" description="Helical" evidence="7">
    <location>
        <begin position="234"/>
        <end position="254"/>
    </location>
</feature>
<dbReference type="GO" id="GO:0016020">
    <property type="term" value="C:membrane"/>
    <property type="evidence" value="ECO:0007669"/>
    <property type="project" value="UniProtKB-SubCell"/>
</dbReference>
<evidence type="ECO:0000256" key="7">
    <source>
        <dbReference type="SAM" id="Phobius"/>
    </source>
</evidence>
<dbReference type="GO" id="GO:0022857">
    <property type="term" value="F:transmembrane transporter activity"/>
    <property type="evidence" value="ECO:0007669"/>
    <property type="project" value="InterPro"/>
</dbReference>
<name>A0AAD9FXT9_PAPLA</name>
<dbReference type="PROSITE" id="PS50850">
    <property type="entry name" value="MFS"/>
    <property type="match status" value="1"/>
</dbReference>
<protein>
    <submittedName>
        <fullName evidence="9">Major facilitator superfamily domain-containing protein</fullName>
    </submittedName>
</protein>
<keyword evidence="4 7" id="KW-1133">Transmembrane helix</keyword>
<dbReference type="FunFam" id="1.20.1250.20:FF:000013">
    <property type="entry name" value="MFS general substrate transporter"/>
    <property type="match status" value="1"/>
</dbReference>
<feature type="compositionally biased region" description="Basic and acidic residues" evidence="6">
    <location>
        <begin position="38"/>
        <end position="50"/>
    </location>
</feature>
<evidence type="ECO:0000256" key="6">
    <source>
        <dbReference type="SAM" id="MobiDB-lite"/>
    </source>
</evidence>
<feature type="transmembrane region" description="Helical" evidence="7">
    <location>
        <begin position="436"/>
        <end position="457"/>
    </location>
</feature>
<feature type="transmembrane region" description="Helical" evidence="7">
    <location>
        <begin position="370"/>
        <end position="389"/>
    </location>
</feature>
<evidence type="ECO:0000313" key="9">
    <source>
        <dbReference type="EMBL" id="KAK1927987.1"/>
    </source>
</evidence>
<comment type="subcellular location">
    <subcellularLocation>
        <location evidence="1">Membrane</location>
        <topology evidence="1">Multi-pass membrane protein</topology>
    </subcellularLocation>
</comment>
<evidence type="ECO:0000256" key="2">
    <source>
        <dbReference type="ARBA" id="ARBA00022448"/>
    </source>
</evidence>
<dbReference type="SUPFAM" id="SSF103473">
    <property type="entry name" value="MFS general substrate transporter"/>
    <property type="match status" value="1"/>
</dbReference>
<evidence type="ECO:0000256" key="4">
    <source>
        <dbReference type="ARBA" id="ARBA00022989"/>
    </source>
</evidence>
<feature type="transmembrane region" description="Helical" evidence="7">
    <location>
        <begin position="140"/>
        <end position="159"/>
    </location>
</feature>
<organism evidence="9 10">
    <name type="scientific">Papiliotrema laurentii</name>
    <name type="common">Cryptococcus laurentii</name>
    <dbReference type="NCBI Taxonomy" id="5418"/>
    <lineage>
        <taxon>Eukaryota</taxon>
        <taxon>Fungi</taxon>
        <taxon>Dikarya</taxon>
        <taxon>Basidiomycota</taxon>
        <taxon>Agaricomycotina</taxon>
        <taxon>Tremellomycetes</taxon>
        <taxon>Tremellales</taxon>
        <taxon>Rhynchogastremaceae</taxon>
        <taxon>Papiliotrema</taxon>
    </lineage>
</organism>
<dbReference type="Proteomes" id="UP001182556">
    <property type="component" value="Unassembled WGS sequence"/>
</dbReference>
<evidence type="ECO:0000256" key="3">
    <source>
        <dbReference type="ARBA" id="ARBA00022692"/>
    </source>
</evidence>
<dbReference type="PANTHER" id="PTHR43791:SF36">
    <property type="entry name" value="TRANSPORTER, PUTATIVE (AFU_ORTHOLOGUE AFUA_6G08340)-RELATED"/>
    <property type="match status" value="1"/>
</dbReference>
<feature type="transmembrane region" description="Helical" evidence="7">
    <location>
        <begin position="401"/>
        <end position="424"/>
    </location>
</feature>
<comment type="caution">
    <text evidence="9">The sequence shown here is derived from an EMBL/GenBank/DDBJ whole genome shotgun (WGS) entry which is preliminary data.</text>
</comment>
<feature type="region of interest" description="Disordered" evidence="6">
    <location>
        <begin position="18"/>
        <end position="50"/>
    </location>
</feature>
<feature type="transmembrane region" description="Helical" evidence="7">
    <location>
        <begin position="202"/>
        <end position="222"/>
    </location>
</feature>
<feature type="transmembrane region" description="Helical" evidence="7">
    <location>
        <begin position="339"/>
        <end position="358"/>
    </location>
</feature>
<reference evidence="9" key="1">
    <citation type="submission" date="2023-02" db="EMBL/GenBank/DDBJ databases">
        <title>Identification and recombinant expression of a fungal hydrolase from Papiliotrema laurentii that hydrolyzes apple cutin and clears colloidal polyester polyurethane.</title>
        <authorList>
            <consortium name="DOE Joint Genome Institute"/>
            <person name="Roman V.A."/>
            <person name="Bojanowski C."/>
            <person name="Crable B.R."/>
            <person name="Wagner D.N."/>
            <person name="Hung C.S."/>
            <person name="Nadeau L.J."/>
            <person name="Schratz L."/>
            <person name="Haridas S."/>
            <person name="Pangilinan J."/>
            <person name="Lipzen A."/>
            <person name="Na H."/>
            <person name="Yan M."/>
            <person name="Ng V."/>
            <person name="Grigoriev I.V."/>
            <person name="Spatafora J.W."/>
            <person name="Barlow D."/>
            <person name="Biffinger J."/>
            <person name="Kelley-Loughnane N."/>
            <person name="Varaljay V.A."/>
            <person name="Crookes-Goodson W.J."/>
        </authorList>
    </citation>
    <scope>NUCLEOTIDE SEQUENCE</scope>
    <source>
        <strain evidence="9">5307AH</strain>
    </source>
</reference>
<dbReference type="AlphaFoldDB" id="A0AAD9FXT9"/>
<gene>
    <name evidence="9" type="ORF">DB88DRAFT_449568</name>
</gene>
<feature type="transmembrane region" description="Helical" evidence="7">
    <location>
        <begin position="302"/>
        <end position="327"/>
    </location>
</feature>
<keyword evidence="2" id="KW-0813">Transport</keyword>
<keyword evidence="10" id="KW-1185">Reference proteome</keyword>
<evidence type="ECO:0000256" key="5">
    <source>
        <dbReference type="ARBA" id="ARBA00023136"/>
    </source>
</evidence>
<dbReference type="Pfam" id="PF07690">
    <property type="entry name" value="MFS_1"/>
    <property type="match status" value="1"/>
</dbReference>